<keyword evidence="2" id="KW-1185">Reference proteome</keyword>
<organism evidence="1 2">
    <name type="scientific">Entomophthora muscae</name>
    <dbReference type="NCBI Taxonomy" id="34485"/>
    <lineage>
        <taxon>Eukaryota</taxon>
        <taxon>Fungi</taxon>
        <taxon>Fungi incertae sedis</taxon>
        <taxon>Zoopagomycota</taxon>
        <taxon>Entomophthoromycotina</taxon>
        <taxon>Entomophthoromycetes</taxon>
        <taxon>Entomophthorales</taxon>
        <taxon>Entomophthoraceae</taxon>
        <taxon>Entomophthora</taxon>
    </lineage>
</organism>
<gene>
    <name evidence="1" type="ORF">DSO57_1035942</name>
</gene>
<comment type="caution">
    <text evidence="1">The sequence shown here is derived from an EMBL/GenBank/DDBJ whole genome shotgun (WGS) entry which is preliminary data.</text>
</comment>
<protein>
    <submittedName>
        <fullName evidence="1">Uncharacterized protein</fullName>
    </submittedName>
</protein>
<evidence type="ECO:0000313" key="2">
    <source>
        <dbReference type="Proteomes" id="UP001165960"/>
    </source>
</evidence>
<sequence>MLAVSTYIVYNELTSQMMLLGLGGIALVGFVCNVLLLRVLYRINELWGSLAFRLITCVAAGDLLSSLAMLGTGIFRAALGYAGVLESEWYCRLFGSTMFLGNSLTGLLLSMLALDRYLAVRHSRRLKPTYAWLVFGASAVVSIVILGYSVHRNAFELDPTYSHCMPSKGDRFRWTSILMKILANVPVLIISFCYTAIFTICCRIQSANHALFGSHLPFRALFIFLAYLICYFPKLFVFIWSLFTDLYPPFILYILSPLAVTSLIVINPMLVLFLSNKVQQEVMHISFYQASDSSEIIIAP</sequence>
<evidence type="ECO:0000313" key="1">
    <source>
        <dbReference type="EMBL" id="KAJ9063915.1"/>
    </source>
</evidence>
<accession>A0ACC2SNK7</accession>
<dbReference type="EMBL" id="QTSX02004591">
    <property type="protein sequence ID" value="KAJ9063915.1"/>
    <property type="molecule type" value="Genomic_DNA"/>
</dbReference>
<name>A0ACC2SNK7_9FUNG</name>
<reference evidence="1" key="1">
    <citation type="submission" date="2022-04" db="EMBL/GenBank/DDBJ databases">
        <title>Genome of the entomopathogenic fungus Entomophthora muscae.</title>
        <authorList>
            <person name="Elya C."/>
            <person name="Lovett B.R."/>
            <person name="Lee E."/>
            <person name="Macias A.M."/>
            <person name="Hajek A.E."/>
            <person name="De Bivort B.L."/>
            <person name="Kasson M.T."/>
            <person name="De Fine Licht H.H."/>
            <person name="Stajich J.E."/>
        </authorList>
    </citation>
    <scope>NUCLEOTIDE SEQUENCE</scope>
    <source>
        <strain evidence="1">Berkeley</strain>
    </source>
</reference>
<proteinExistence type="predicted"/>
<dbReference type="Proteomes" id="UP001165960">
    <property type="component" value="Unassembled WGS sequence"/>
</dbReference>